<dbReference type="GO" id="GO:0005886">
    <property type="term" value="C:plasma membrane"/>
    <property type="evidence" value="ECO:0007669"/>
    <property type="project" value="TreeGrafter"/>
</dbReference>
<dbReference type="Proteomes" id="UP000663792">
    <property type="component" value="Unassembled WGS sequence"/>
</dbReference>
<sequence length="250" mass="27161">MAEPLLQATGLSKSFGSVQALEDIDVTLHEGTIHGIVGPNGAGKTTLLSVMSGYLLPNAGTVQLRGRDITGLTPQRRVPLGVVRTFQNIRLFGGLSVLENVMIGQHAHARTGLSSLLPFRTASDRRLLAEAKDTLELFDLARYGKRPVSQLPYGVQKQLEMARAMATRPKVLLLDEPAAGMTTEGRGQLSTRIRRLRDEGVSVVIVEHDMDVIAKVCDEVTVLNFGRRIMHGEPLEVLSSAEVRTAYLGT</sequence>
<dbReference type="PANTHER" id="PTHR45772">
    <property type="entry name" value="CONSERVED COMPONENT OF ABC TRANSPORTER FOR NATURAL AMINO ACIDS-RELATED"/>
    <property type="match status" value="1"/>
</dbReference>
<name>A0A938YFQ9_9ACTN</name>
<dbReference type="PROSITE" id="PS50893">
    <property type="entry name" value="ABC_TRANSPORTER_2"/>
    <property type="match status" value="1"/>
</dbReference>
<dbReference type="GO" id="GO:0005524">
    <property type="term" value="F:ATP binding"/>
    <property type="evidence" value="ECO:0007669"/>
    <property type="project" value="UniProtKB-KW"/>
</dbReference>
<dbReference type="InterPro" id="IPR027417">
    <property type="entry name" value="P-loop_NTPase"/>
</dbReference>
<dbReference type="SUPFAM" id="SSF52540">
    <property type="entry name" value="P-loop containing nucleoside triphosphate hydrolases"/>
    <property type="match status" value="1"/>
</dbReference>
<dbReference type="InterPro" id="IPR051120">
    <property type="entry name" value="ABC_AA/LPS_Transport"/>
</dbReference>
<dbReference type="GO" id="GO:0016887">
    <property type="term" value="F:ATP hydrolysis activity"/>
    <property type="evidence" value="ECO:0007669"/>
    <property type="project" value="InterPro"/>
</dbReference>
<keyword evidence="2" id="KW-0547">Nucleotide-binding</keyword>
<comment type="caution">
    <text evidence="5">The sequence shown here is derived from an EMBL/GenBank/DDBJ whole genome shotgun (WGS) entry which is preliminary data.</text>
</comment>
<keyword evidence="1" id="KW-0813">Transport</keyword>
<dbReference type="PANTHER" id="PTHR45772:SF1">
    <property type="entry name" value="ABC TRANSPORTER ATP-BINDING PROTEIN"/>
    <property type="match status" value="1"/>
</dbReference>
<evidence type="ECO:0000256" key="2">
    <source>
        <dbReference type="ARBA" id="ARBA00022741"/>
    </source>
</evidence>
<reference evidence="5" key="1">
    <citation type="submission" date="2021-01" db="EMBL/GenBank/DDBJ databases">
        <title>YIM 132084 draft genome.</title>
        <authorList>
            <person name="An D."/>
        </authorList>
    </citation>
    <scope>NUCLEOTIDE SEQUENCE</scope>
    <source>
        <strain evidence="5">YIM 132084</strain>
    </source>
</reference>
<protein>
    <submittedName>
        <fullName evidence="5">ABC transporter ATP-binding protein</fullName>
    </submittedName>
</protein>
<dbReference type="Pfam" id="PF00005">
    <property type="entry name" value="ABC_tran"/>
    <property type="match status" value="1"/>
</dbReference>
<evidence type="ECO:0000259" key="4">
    <source>
        <dbReference type="PROSITE" id="PS50893"/>
    </source>
</evidence>
<dbReference type="RefSeq" id="WP_205261690.1">
    <property type="nucleotide sequence ID" value="NZ_JAERWK010000020.1"/>
</dbReference>
<evidence type="ECO:0000256" key="3">
    <source>
        <dbReference type="ARBA" id="ARBA00022840"/>
    </source>
</evidence>
<dbReference type="CDD" id="cd03219">
    <property type="entry name" value="ABC_Mj1267_LivG_branched"/>
    <property type="match status" value="1"/>
</dbReference>
<gene>
    <name evidence="5" type="ORF">JL106_15805</name>
</gene>
<dbReference type="AlphaFoldDB" id="A0A938YFQ9"/>
<accession>A0A938YFQ9</accession>
<evidence type="ECO:0000313" key="5">
    <source>
        <dbReference type="EMBL" id="MBM9468748.1"/>
    </source>
</evidence>
<dbReference type="EMBL" id="JAERWK010000020">
    <property type="protein sequence ID" value="MBM9468748.1"/>
    <property type="molecule type" value="Genomic_DNA"/>
</dbReference>
<keyword evidence="6" id="KW-1185">Reference proteome</keyword>
<evidence type="ECO:0000256" key="1">
    <source>
        <dbReference type="ARBA" id="ARBA00022448"/>
    </source>
</evidence>
<dbReference type="Gene3D" id="3.40.50.300">
    <property type="entry name" value="P-loop containing nucleotide triphosphate hydrolases"/>
    <property type="match status" value="1"/>
</dbReference>
<dbReference type="FunFam" id="3.40.50.300:FF:000421">
    <property type="entry name" value="Branched-chain amino acid ABC transporter ATP-binding protein"/>
    <property type="match status" value="1"/>
</dbReference>
<evidence type="ECO:0000313" key="6">
    <source>
        <dbReference type="Proteomes" id="UP000663792"/>
    </source>
</evidence>
<dbReference type="InterPro" id="IPR003593">
    <property type="entry name" value="AAA+_ATPase"/>
</dbReference>
<dbReference type="SMART" id="SM00382">
    <property type="entry name" value="AAA"/>
    <property type="match status" value="1"/>
</dbReference>
<keyword evidence="3 5" id="KW-0067">ATP-binding</keyword>
<proteinExistence type="predicted"/>
<feature type="domain" description="ABC transporter" evidence="4">
    <location>
        <begin position="6"/>
        <end position="250"/>
    </location>
</feature>
<dbReference type="InterPro" id="IPR003439">
    <property type="entry name" value="ABC_transporter-like_ATP-bd"/>
</dbReference>
<organism evidence="5 6">
    <name type="scientific">Nakamurella leprariae</name>
    <dbReference type="NCBI Taxonomy" id="2803911"/>
    <lineage>
        <taxon>Bacteria</taxon>
        <taxon>Bacillati</taxon>
        <taxon>Actinomycetota</taxon>
        <taxon>Actinomycetes</taxon>
        <taxon>Nakamurellales</taxon>
        <taxon>Nakamurellaceae</taxon>
        <taxon>Nakamurella</taxon>
    </lineage>
</organism>